<evidence type="ECO:0000313" key="1">
    <source>
        <dbReference type="EMBL" id="SLN42713.1"/>
    </source>
</evidence>
<dbReference type="EMBL" id="FWFL01000005">
    <property type="protein sequence ID" value="SLN42713.1"/>
    <property type="molecule type" value="Genomic_DNA"/>
</dbReference>
<gene>
    <name evidence="1" type="ORF">PEL8287_02126</name>
</gene>
<accession>A0A1Y5SPZ7</accession>
<dbReference type="Proteomes" id="UP000193827">
    <property type="component" value="Unassembled WGS sequence"/>
</dbReference>
<name>A0A1Y5SPZ7_9RHOB</name>
<organism evidence="1 2">
    <name type="scientific">Roseovarius litorisediminis</name>
    <dbReference type="NCBI Taxonomy" id="1312363"/>
    <lineage>
        <taxon>Bacteria</taxon>
        <taxon>Pseudomonadati</taxon>
        <taxon>Pseudomonadota</taxon>
        <taxon>Alphaproteobacteria</taxon>
        <taxon>Rhodobacterales</taxon>
        <taxon>Roseobacteraceae</taxon>
        <taxon>Roseovarius</taxon>
    </lineage>
</organism>
<proteinExistence type="predicted"/>
<sequence length="52" mass="5904">MNRDVLPTKRQVQGIFGNVRPGVTTAEIVSGKEIFNFLRSKSCNEKNILRKI</sequence>
<protein>
    <submittedName>
        <fullName evidence="1">Uncharacterized protein</fullName>
    </submittedName>
</protein>
<evidence type="ECO:0000313" key="2">
    <source>
        <dbReference type="Proteomes" id="UP000193827"/>
    </source>
</evidence>
<keyword evidence="2" id="KW-1185">Reference proteome</keyword>
<dbReference type="AlphaFoldDB" id="A0A1Y5SPZ7"/>
<reference evidence="1 2" key="1">
    <citation type="submission" date="2017-03" db="EMBL/GenBank/DDBJ databases">
        <authorList>
            <person name="Afonso C.L."/>
            <person name="Miller P.J."/>
            <person name="Scott M.A."/>
            <person name="Spackman E."/>
            <person name="Goraichik I."/>
            <person name="Dimitrov K.M."/>
            <person name="Suarez D.L."/>
            <person name="Swayne D.E."/>
        </authorList>
    </citation>
    <scope>NUCLEOTIDE SEQUENCE [LARGE SCALE GENOMIC DNA]</scope>
    <source>
        <strain evidence="1 2">CECT 8287</strain>
    </source>
</reference>